<gene>
    <name evidence="1" type="ORF">CHARACLAT_006115</name>
</gene>
<name>A0ABU7DNU4_9TELE</name>
<reference evidence="1 2" key="1">
    <citation type="submission" date="2021-06" db="EMBL/GenBank/DDBJ databases">
        <authorList>
            <person name="Palmer J.M."/>
        </authorList>
    </citation>
    <scope>NUCLEOTIDE SEQUENCE [LARGE SCALE GENOMIC DNA]</scope>
    <source>
        <strain evidence="1 2">CL_MEX2019</strain>
        <tissue evidence="1">Muscle</tissue>
    </source>
</reference>
<evidence type="ECO:0000313" key="2">
    <source>
        <dbReference type="Proteomes" id="UP001352852"/>
    </source>
</evidence>
<sequence>MDLLRSVAALMLWYGEKSDLAPGSGMFLVRLWCARPGRGHMKGSLCQSGEMFSGSLMKTRARGQNREHAYHTLYKQKSYNAADKHSILFLLFKGLTKCKSSTTMSAM</sequence>
<evidence type="ECO:0000313" key="1">
    <source>
        <dbReference type="EMBL" id="MED6276739.1"/>
    </source>
</evidence>
<dbReference type="Proteomes" id="UP001352852">
    <property type="component" value="Unassembled WGS sequence"/>
</dbReference>
<protein>
    <submittedName>
        <fullName evidence="1">Uncharacterized protein</fullName>
    </submittedName>
</protein>
<accession>A0ABU7DNU4</accession>
<proteinExistence type="predicted"/>
<comment type="caution">
    <text evidence="1">The sequence shown here is derived from an EMBL/GenBank/DDBJ whole genome shotgun (WGS) entry which is preliminary data.</text>
</comment>
<dbReference type="EMBL" id="JAHUTJ010033101">
    <property type="protein sequence ID" value="MED6276739.1"/>
    <property type="molecule type" value="Genomic_DNA"/>
</dbReference>
<organism evidence="1 2">
    <name type="scientific">Characodon lateralis</name>
    <dbReference type="NCBI Taxonomy" id="208331"/>
    <lineage>
        <taxon>Eukaryota</taxon>
        <taxon>Metazoa</taxon>
        <taxon>Chordata</taxon>
        <taxon>Craniata</taxon>
        <taxon>Vertebrata</taxon>
        <taxon>Euteleostomi</taxon>
        <taxon>Actinopterygii</taxon>
        <taxon>Neopterygii</taxon>
        <taxon>Teleostei</taxon>
        <taxon>Neoteleostei</taxon>
        <taxon>Acanthomorphata</taxon>
        <taxon>Ovalentaria</taxon>
        <taxon>Atherinomorphae</taxon>
        <taxon>Cyprinodontiformes</taxon>
        <taxon>Goodeidae</taxon>
        <taxon>Characodon</taxon>
    </lineage>
</organism>
<keyword evidence="2" id="KW-1185">Reference proteome</keyword>